<sequence length="112" mass="11828">MIEKSELGIVKISGNAIAGIAARAAQEVKGVTGVGGGFIHTILKLLKIDSHHGIRVDILANGDVILVVPVSIEYGREISAISVEVQEKVKKSIEEFSGLEAIKIDVNIDGVQ</sequence>
<organism evidence="2 3">
    <name type="scientific">Candidatus Desantisbacteria bacterium CG_4_10_14_0_8_um_filter_48_22</name>
    <dbReference type="NCBI Taxonomy" id="1974543"/>
    <lineage>
        <taxon>Bacteria</taxon>
        <taxon>Candidatus Desantisiibacteriota</taxon>
    </lineage>
</organism>
<evidence type="ECO:0000313" key="3">
    <source>
        <dbReference type="Proteomes" id="UP000229307"/>
    </source>
</evidence>
<gene>
    <name evidence="2" type="ORF">COY52_06390</name>
</gene>
<protein>
    <recommendedName>
        <fullName evidence="4">Asp23/Gls24 family envelope stress response protein</fullName>
    </recommendedName>
</protein>
<name>A0A2M7SAY1_9BACT</name>
<dbReference type="Pfam" id="PF03780">
    <property type="entry name" value="Asp23"/>
    <property type="match status" value="1"/>
</dbReference>
<dbReference type="AlphaFoldDB" id="A0A2M7SAY1"/>
<proteinExistence type="inferred from homology"/>
<evidence type="ECO:0000313" key="2">
    <source>
        <dbReference type="EMBL" id="PIZ16668.1"/>
    </source>
</evidence>
<comment type="similarity">
    <text evidence="1">Belongs to the asp23 family.</text>
</comment>
<dbReference type="EMBL" id="PFMR01000171">
    <property type="protein sequence ID" value="PIZ16668.1"/>
    <property type="molecule type" value="Genomic_DNA"/>
</dbReference>
<evidence type="ECO:0000256" key="1">
    <source>
        <dbReference type="ARBA" id="ARBA00005721"/>
    </source>
</evidence>
<evidence type="ECO:0008006" key="4">
    <source>
        <dbReference type="Google" id="ProtNLM"/>
    </source>
</evidence>
<comment type="caution">
    <text evidence="2">The sequence shown here is derived from an EMBL/GenBank/DDBJ whole genome shotgun (WGS) entry which is preliminary data.</text>
</comment>
<dbReference type="InterPro" id="IPR005531">
    <property type="entry name" value="Asp23"/>
</dbReference>
<dbReference type="Proteomes" id="UP000229307">
    <property type="component" value="Unassembled WGS sequence"/>
</dbReference>
<reference evidence="3" key="1">
    <citation type="submission" date="2017-09" db="EMBL/GenBank/DDBJ databases">
        <title>Depth-based differentiation of microbial function through sediment-hosted aquifers and enrichment of novel symbionts in the deep terrestrial subsurface.</title>
        <authorList>
            <person name="Probst A.J."/>
            <person name="Ladd B."/>
            <person name="Jarett J.K."/>
            <person name="Geller-Mcgrath D.E."/>
            <person name="Sieber C.M.K."/>
            <person name="Emerson J.B."/>
            <person name="Anantharaman K."/>
            <person name="Thomas B.C."/>
            <person name="Malmstrom R."/>
            <person name="Stieglmeier M."/>
            <person name="Klingl A."/>
            <person name="Woyke T."/>
            <person name="Ryan C.M."/>
            <person name="Banfield J.F."/>
        </authorList>
    </citation>
    <scope>NUCLEOTIDE SEQUENCE [LARGE SCALE GENOMIC DNA]</scope>
</reference>
<accession>A0A2M7SAY1</accession>
<dbReference type="PANTHER" id="PTHR34297">
    <property type="entry name" value="HYPOTHETICAL CYTOSOLIC PROTEIN-RELATED"/>
    <property type="match status" value="1"/>
</dbReference>